<dbReference type="EMBL" id="QOVW01000065">
    <property type="protein sequence ID" value="RDB36215.1"/>
    <property type="molecule type" value="Genomic_DNA"/>
</dbReference>
<dbReference type="Proteomes" id="UP000253934">
    <property type="component" value="Unassembled WGS sequence"/>
</dbReference>
<organism evidence="5 6">
    <name type="scientific">Spirobacillus cienkowskii</name>
    <dbReference type="NCBI Taxonomy" id="495820"/>
    <lineage>
        <taxon>Bacteria</taxon>
        <taxon>Pseudomonadati</taxon>
        <taxon>Bdellovibrionota</taxon>
        <taxon>Oligoflexia</taxon>
        <taxon>Silvanigrellales</taxon>
        <taxon>Spirobacillus</taxon>
    </lineage>
</organism>
<gene>
    <name evidence="5" type="ORF">DCC88_06450</name>
</gene>
<dbReference type="Pfam" id="PF00149">
    <property type="entry name" value="Metallophos"/>
    <property type="match status" value="1"/>
</dbReference>
<evidence type="ECO:0000259" key="3">
    <source>
        <dbReference type="Pfam" id="PF00149"/>
    </source>
</evidence>
<dbReference type="InterPro" id="IPR006179">
    <property type="entry name" value="5_nucleotidase/apyrase"/>
</dbReference>
<dbReference type="Gene3D" id="3.90.780.10">
    <property type="entry name" value="5'-Nucleotidase, C-terminal domain"/>
    <property type="match status" value="1"/>
</dbReference>
<protein>
    <submittedName>
        <fullName evidence="5">Bifunctional 2',3'-cyclic-nucleotide 2'-phosphodiesterase/3'-nucleotidase</fullName>
    </submittedName>
</protein>
<keyword evidence="2" id="KW-0378">Hydrolase</keyword>
<evidence type="ECO:0000256" key="2">
    <source>
        <dbReference type="RuleBase" id="RU362119"/>
    </source>
</evidence>
<dbReference type="SUPFAM" id="SSF56300">
    <property type="entry name" value="Metallo-dependent phosphatases"/>
    <property type="match status" value="1"/>
</dbReference>
<dbReference type="InterPro" id="IPR008334">
    <property type="entry name" value="5'-Nucleotdase_C"/>
</dbReference>
<dbReference type="Pfam" id="PF02872">
    <property type="entry name" value="5_nucleotid_C"/>
    <property type="match status" value="1"/>
</dbReference>
<proteinExistence type="inferred from homology"/>
<dbReference type="AlphaFoldDB" id="A0A369KU38"/>
<dbReference type="InterPro" id="IPR004843">
    <property type="entry name" value="Calcineurin-like_PHP"/>
</dbReference>
<dbReference type="GO" id="GO:0016787">
    <property type="term" value="F:hydrolase activity"/>
    <property type="evidence" value="ECO:0007669"/>
    <property type="project" value="UniProtKB-KW"/>
</dbReference>
<evidence type="ECO:0000313" key="5">
    <source>
        <dbReference type="EMBL" id="RDB36215.1"/>
    </source>
</evidence>
<accession>A0A369KU38</accession>
<dbReference type="InterPro" id="IPR029052">
    <property type="entry name" value="Metallo-depent_PP-like"/>
</dbReference>
<comment type="similarity">
    <text evidence="2">Belongs to the 5'-nucleotidase family.</text>
</comment>
<dbReference type="SUPFAM" id="SSF55816">
    <property type="entry name" value="5'-nucleotidase (syn. UDP-sugar hydrolase), C-terminal domain"/>
    <property type="match status" value="1"/>
</dbReference>
<keyword evidence="6" id="KW-1185">Reference proteome</keyword>
<dbReference type="PANTHER" id="PTHR11575:SF6">
    <property type="entry name" value="2',3'-CYCLIC-NUCLEOTIDE 2'-PHOSPHODIESTERASE_3'-NUCLEOTIDASE"/>
    <property type="match status" value="1"/>
</dbReference>
<dbReference type="InterPro" id="IPR036907">
    <property type="entry name" value="5'-Nucleotdase_C_sf"/>
</dbReference>
<evidence type="ECO:0000313" key="6">
    <source>
        <dbReference type="Proteomes" id="UP000253934"/>
    </source>
</evidence>
<dbReference type="GO" id="GO:0030288">
    <property type="term" value="C:outer membrane-bounded periplasmic space"/>
    <property type="evidence" value="ECO:0007669"/>
    <property type="project" value="TreeGrafter"/>
</dbReference>
<name>A0A369KU38_9BACT</name>
<feature type="domain" description="5'-Nucleotidase C-terminal" evidence="4">
    <location>
        <begin position="398"/>
        <end position="522"/>
    </location>
</feature>
<dbReference type="GO" id="GO:0009166">
    <property type="term" value="P:nucleotide catabolic process"/>
    <property type="evidence" value="ECO:0007669"/>
    <property type="project" value="InterPro"/>
</dbReference>
<dbReference type="PANTHER" id="PTHR11575">
    <property type="entry name" value="5'-NUCLEOTIDASE-RELATED"/>
    <property type="match status" value="1"/>
</dbReference>
<evidence type="ECO:0000256" key="1">
    <source>
        <dbReference type="ARBA" id="ARBA00022729"/>
    </source>
</evidence>
<sequence>MTTNRCYQLVILETSDLHCNIVPYDYYNDKKSEFFGLAKTATIIKKFKNNCTNTVLVDNGDLIQGNALSDFINRKAPLAENQIHPIIKVMNYLRFDLATVGNHDFNYGLDFLFKVANQANFPFICSNLFHYNKNLKNHLGKSLFPENFILEKKLDNEEIVKIGFIGVAPPQILIWDKHILHHKVAAIDMVLATKQQAKLLKKMGADIVVVLAHSGIFPIKYVTGCENAVCELTKIKEVDVVLSGHAHNVFPGGKVFNNLEKYKIINQTGKINGKPVVMPGALGSHLGVIRLELTKKRDKWKINQSFAEVHNVRDVEPDSHSLALVSEENNKVLSYIRSEVGRSSVHFNSWFSTLQISYASQFIQKTVLEFGKILLKNTKWENLPILCAFAPLNTGSHGSFYINIPKGPLAIKDISNLYSYDNEIKILLTNGDQLKTWLEFGAQIFTQIDVTSSTEINILSPHFPAFNFDCIYGITYEIDITKPYGKRIINLCYNKVPIKSTQKFSVVTNNYRAAGGGNFPNLHKLKSLVETTQLYRDIVIEKVKEQPEIKVTLEENWRIHPILSGTKQKIFFESSSDSIPFHPKFLTLLSKDEKLKKAKYLVDITKF</sequence>
<dbReference type="GO" id="GO:0000166">
    <property type="term" value="F:nucleotide binding"/>
    <property type="evidence" value="ECO:0007669"/>
    <property type="project" value="UniProtKB-KW"/>
</dbReference>
<keyword evidence="1" id="KW-0732">Signal</keyword>
<reference evidence="5" key="1">
    <citation type="submission" date="2018-04" db="EMBL/GenBank/DDBJ databases">
        <title>Draft genome sequence of the Candidatus Spirobacillus cienkowskii, a pathogen of freshwater Daphnia species, reconstructed from hemolymph metagenomic reads.</title>
        <authorList>
            <person name="Bresciani L."/>
            <person name="Lemos L.N."/>
            <person name="Wale N."/>
            <person name="Lin J.Y."/>
            <person name="Fernandes G.R."/>
            <person name="Duffy M.A."/>
            <person name="Rodrigues J.M."/>
        </authorList>
    </citation>
    <scope>NUCLEOTIDE SEQUENCE [LARGE SCALE GENOMIC DNA]</scope>
    <source>
        <strain evidence="5">Binning01</strain>
    </source>
</reference>
<dbReference type="NCBIfam" id="NF006938">
    <property type="entry name" value="PRK09420.1"/>
    <property type="match status" value="1"/>
</dbReference>
<dbReference type="PRINTS" id="PR01607">
    <property type="entry name" value="APYRASEFAMLY"/>
</dbReference>
<dbReference type="Gene3D" id="3.60.21.10">
    <property type="match status" value="1"/>
</dbReference>
<feature type="domain" description="Calcineurin-like phosphoesterase" evidence="3">
    <location>
        <begin position="11"/>
        <end position="248"/>
    </location>
</feature>
<keyword evidence="2" id="KW-0547">Nucleotide-binding</keyword>
<evidence type="ECO:0000259" key="4">
    <source>
        <dbReference type="Pfam" id="PF02872"/>
    </source>
</evidence>
<comment type="caution">
    <text evidence="5">The sequence shown here is derived from an EMBL/GenBank/DDBJ whole genome shotgun (WGS) entry which is preliminary data.</text>
</comment>